<evidence type="ECO:0000313" key="2">
    <source>
        <dbReference type="EMBL" id="KAI5350282.1"/>
    </source>
</evidence>
<dbReference type="AlphaFoldDB" id="A0AAD5F1C8"/>
<evidence type="ECO:0000313" key="3">
    <source>
        <dbReference type="Proteomes" id="UP001054821"/>
    </source>
</evidence>
<feature type="transmembrane region" description="Helical" evidence="1">
    <location>
        <begin position="112"/>
        <end position="139"/>
    </location>
</feature>
<keyword evidence="1" id="KW-0472">Membrane</keyword>
<protein>
    <submittedName>
        <fullName evidence="2">Uncharacterized protein</fullName>
    </submittedName>
</protein>
<evidence type="ECO:0000256" key="1">
    <source>
        <dbReference type="SAM" id="Phobius"/>
    </source>
</evidence>
<gene>
    <name evidence="2" type="ORF">L3X38_003173</name>
</gene>
<feature type="transmembrane region" description="Helical" evidence="1">
    <location>
        <begin position="82"/>
        <end position="100"/>
    </location>
</feature>
<keyword evidence="3" id="KW-1185">Reference proteome</keyword>
<accession>A0AAD5F1C8</accession>
<keyword evidence="1" id="KW-0812">Transmembrane</keyword>
<organism evidence="2 3">
    <name type="scientific">Prunus dulcis</name>
    <name type="common">Almond</name>
    <name type="synonym">Amygdalus dulcis</name>
    <dbReference type="NCBI Taxonomy" id="3755"/>
    <lineage>
        <taxon>Eukaryota</taxon>
        <taxon>Viridiplantae</taxon>
        <taxon>Streptophyta</taxon>
        <taxon>Embryophyta</taxon>
        <taxon>Tracheophyta</taxon>
        <taxon>Spermatophyta</taxon>
        <taxon>Magnoliopsida</taxon>
        <taxon>eudicotyledons</taxon>
        <taxon>Gunneridae</taxon>
        <taxon>Pentapetalae</taxon>
        <taxon>rosids</taxon>
        <taxon>fabids</taxon>
        <taxon>Rosales</taxon>
        <taxon>Rosaceae</taxon>
        <taxon>Amygdaloideae</taxon>
        <taxon>Amygdaleae</taxon>
        <taxon>Prunus</taxon>
    </lineage>
</organism>
<reference evidence="2 3" key="1">
    <citation type="journal article" date="2022" name="G3 (Bethesda)">
        <title>Whole-genome sequence and methylome profiling of the almond [Prunus dulcis (Mill.) D.A. Webb] cultivar 'Nonpareil'.</title>
        <authorList>
            <person name="D'Amico-Willman K.M."/>
            <person name="Ouma W.Z."/>
            <person name="Meulia T."/>
            <person name="Sideli G.M."/>
            <person name="Gradziel T.M."/>
            <person name="Fresnedo-Ramirez J."/>
        </authorList>
    </citation>
    <scope>NUCLEOTIDE SEQUENCE [LARGE SCALE GENOMIC DNA]</scope>
    <source>
        <strain evidence="2">Clone GOH B32 T37-40</strain>
    </source>
</reference>
<name>A0AAD5F1C8_PRUDU</name>
<proteinExistence type="predicted"/>
<feature type="transmembrane region" description="Helical" evidence="1">
    <location>
        <begin position="184"/>
        <end position="203"/>
    </location>
</feature>
<keyword evidence="1" id="KW-1133">Transmembrane helix</keyword>
<dbReference type="EMBL" id="JAJFAZ020000001">
    <property type="protein sequence ID" value="KAI5350282.1"/>
    <property type="molecule type" value="Genomic_DNA"/>
</dbReference>
<comment type="caution">
    <text evidence="2">The sequence shown here is derived from an EMBL/GenBank/DDBJ whole genome shotgun (WGS) entry which is preliminary data.</text>
</comment>
<feature type="transmembrane region" description="Helical" evidence="1">
    <location>
        <begin position="151"/>
        <end position="172"/>
    </location>
</feature>
<sequence>MATRAKAGVRKPNPKYAHHALVSTDGSFVPTSFSQANKLQEWRLAMTDEFNALLRAGTCTLVPRPPAMNVLPNKWVFRVKRILMALFSVIRLARWPMVFINNRALTMVKSLVLLLIILLLALSWLFLCSSVGLFVSWMFRMPFYMATLIRRFICASLLALLIPHILIMSTAYDAPFMVLSKPLALGSTVSFLIYFTWVLLLLSPIRLSLCTLKASFTFIC</sequence>
<dbReference type="Proteomes" id="UP001054821">
    <property type="component" value="Chromosome 1"/>
</dbReference>